<sequence length="118" mass="12907">MSNEDDNGDAKFSPIDSQKSVKQKQPNTLDVENVSGAKIGGLWVGEKRKHFSPKVDVMVIDPFEKMAMPIRELPHVLSHAMPTSVAIYSTTSGQFPMGLCITLLVINVGVHSLFRGIV</sequence>
<protein>
    <submittedName>
        <fullName evidence="2">Uncharacterized protein</fullName>
    </submittedName>
</protein>
<evidence type="ECO:0000313" key="3">
    <source>
        <dbReference type="Proteomes" id="UP000054995"/>
    </source>
</evidence>
<organism evidence="2 3">
    <name type="scientific">Trichinella pseudospiralis</name>
    <name type="common">Parasitic roundworm</name>
    <dbReference type="NCBI Taxonomy" id="6337"/>
    <lineage>
        <taxon>Eukaryota</taxon>
        <taxon>Metazoa</taxon>
        <taxon>Ecdysozoa</taxon>
        <taxon>Nematoda</taxon>
        <taxon>Enoplea</taxon>
        <taxon>Dorylaimia</taxon>
        <taxon>Trichinellida</taxon>
        <taxon>Trichinellidae</taxon>
        <taxon>Trichinella</taxon>
    </lineage>
</organism>
<evidence type="ECO:0000313" key="2">
    <source>
        <dbReference type="EMBL" id="KRY85195.1"/>
    </source>
</evidence>
<keyword evidence="3" id="KW-1185">Reference proteome</keyword>
<accession>A0A0V1FGK3</accession>
<feature type="compositionally biased region" description="Polar residues" evidence="1">
    <location>
        <begin position="15"/>
        <end position="30"/>
    </location>
</feature>
<gene>
    <name evidence="2" type="ORF">T4D_12280</name>
</gene>
<proteinExistence type="predicted"/>
<comment type="caution">
    <text evidence="2">The sequence shown here is derived from an EMBL/GenBank/DDBJ whole genome shotgun (WGS) entry which is preliminary data.</text>
</comment>
<reference evidence="2 3" key="1">
    <citation type="submission" date="2015-01" db="EMBL/GenBank/DDBJ databases">
        <title>Evolution of Trichinella species and genotypes.</title>
        <authorList>
            <person name="Korhonen P.K."/>
            <person name="Edoardo P."/>
            <person name="Giuseppe L.R."/>
            <person name="Gasser R.B."/>
        </authorList>
    </citation>
    <scope>NUCLEOTIDE SEQUENCE [LARGE SCALE GENOMIC DNA]</scope>
    <source>
        <strain evidence="2">ISS470</strain>
    </source>
</reference>
<evidence type="ECO:0000256" key="1">
    <source>
        <dbReference type="SAM" id="MobiDB-lite"/>
    </source>
</evidence>
<dbReference type="Proteomes" id="UP000054995">
    <property type="component" value="Unassembled WGS sequence"/>
</dbReference>
<dbReference type="AlphaFoldDB" id="A0A0V1FGK3"/>
<feature type="region of interest" description="Disordered" evidence="1">
    <location>
        <begin position="1"/>
        <end position="30"/>
    </location>
</feature>
<name>A0A0V1FGK3_TRIPS</name>
<dbReference type="EMBL" id="JYDT01000096">
    <property type="protein sequence ID" value="KRY85195.1"/>
    <property type="molecule type" value="Genomic_DNA"/>
</dbReference>